<accession>F4QDQ7</accession>
<dbReference type="AlphaFoldDB" id="F4QDQ7"/>
<dbReference type="GeneID" id="14865343"/>
<sequence>MSIFQKDNNTLYLVIKSTINNVIIRNIIFRYVRLIHQRLLKSKLLMTDITKDQDDDEIKGVHKWKDIISSPLLSLYFGTLDTFKQSIYSFEKEYSGYKWLPQHVQIGNTTFDTSSSSSDSSSSSSSSSNYPFIPHLEQIIKQSCKYNRLDMIIFVYDRYGHQAKEIAYYIEYHSIKYNRYQIFKHFYDLVFSKITMFRDVSPELEDCSDYDIVSLCRSSDKCNATNIPFYTNYIDEKNFENYKTYYRFVIDDLKKEPRDSKINWNEEFLETCVTLEDVKSIQFLVDNFNRLSLYKKKHRYSRVGSSTEYIDIPLKSITDFIRNNILFRALRLQKFKMLDYLNTFFQNESSRFGTTKIDIFRFLLTKTDSNYESSLCEAMIVEKAIPSGDLEMIKAIFDLKTVNVYLNRFLEIIPPIMSKAHSDMLYYFLERFKIGRPNVGQLRTINNLAIRNGHLDTVKWIDQNIINVLQDYQIVDAFYSPPSNQRLELIKFIYQQQQKQPEPQQQQVALNKCYSRIKKITFEELEYITSQLNPTTEYNEIIQAAVGSGDPNLLDYVLTKYNTQLPIDTKVAIFGLNTDIPLEMVKYMAQKYKEKGGVKITIGMKTPITRTERKYYTDLINSGISDTTTPQYHPHSSSIEHLICVESFGCGYDINFSLPYDRENQIGVMDCYRFLYLHIGTNKWMGDSLSFIESISEGRPLPYLLEFLLDTFNNQQIQSAPILQSLRICLLKINIPPNIQKLLKMYSNNHPIIQEFINQK</sequence>
<proteinExistence type="predicted"/>
<dbReference type="RefSeq" id="XP_004350562.1">
    <property type="nucleotide sequence ID" value="XM_004350511.1"/>
</dbReference>
<organism evidence="1 2">
    <name type="scientific">Cavenderia fasciculata</name>
    <name type="common">Slime mold</name>
    <name type="synonym">Dictyostelium fasciculatum</name>
    <dbReference type="NCBI Taxonomy" id="261658"/>
    <lineage>
        <taxon>Eukaryota</taxon>
        <taxon>Amoebozoa</taxon>
        <taxon>Evosea</taxon>
        <taxon>Eumycetozoa</taxon>
        <taxon>Dictyostelia</taxon>
        <taxon>Acytosteliales</taxon>
        <taxon>Cavenderiaceae</taxon>
        <taxon>Cavenderia</taxon>
    </lineage>
</organism>
<dbReference type="KEGG" id="dfa:DFA_11615"/>
<reference evidence="2" key="1">
    <citation type="journal article" date="2011" name="Genome Res.">
        <title>Phylogeny-wide analysis of social amoeba genomes highlights ancient origins for complex intercellular communication.</title>
        <authorList>
            <person name="Heidel A.J."/>
            <person name="Lawal H.M."/>
            <person name="Felder M."/>
            <person name="Schilde C."/>
            <person name="Helps N.R."/>
            <person name="Tunggal B."/>
            <person name="Rivero F."/>
            <person name="John U."/>
            <person name="Schleicher M."/>
            <person name="Eichinger L."/>
            <person name="Platzer M."/>
            <person name="Noegel A.A."/>
            <person name="Schaap P."/>
            <person name="Gloeckner G."/>
        </authorList>
    </citation>
    <scope>NUCLEOTIDE SEQUENCE [LARGE SCALE GENOMIC DNA]</scope>
    <source>
        <strain evidence="2">SH3</strain>
    </source>
</reference>
<gene>
    <name evidence="1" type="ORF">DFA_11615</name>
</gene>
<dbReference type="EMBL" id="GL883029">
    <property type="protein sequence ID" value="EGG13854.1"/>
    <property type="molecule type" value="Genomic_DNA"/>
</dbReference>
<evidence type="ECO:0000313" key="1">
    <source>
        <dbReference type="EMBL" id="EGG13854.1"/>
    </source>
</evidence>
<name>F4QDQ7_CACFS</name>
<keyword evidence="2" id="KW-1185">Reference proteome</keyword>
<protein>
    <submittedName>
        <fullName evidence="1">Uncharacterized protein</fullName>
    </submittedName>
</protein>
<dbReference type="Proteomes" id="UP000007797">
    <property type="component" value="Unassembled WGS sequence"/>
</dbReference>
<evidence type="ECO:0000313" key="2">
    <source>
        <dbReference type="Proteomes" id="UP000007797"/>
    </source>
</evidence>